<feature type="domain" description="Metallo-beta-lactamase" evidence="1">
    <location>
        <begin position="38"/>
        <end position="254"/>
    </location>
</feature>
<reference evidence="2" key="1">
    <citation type="submission" date="2019-11" db="EMBL/GenBank/DDBJ databases">
        <authorList>
            <person name="Feng L."/>
        </authorList>
    </citation>
    <scope>NUCLEOTIDE SEQUENCE</scope>
    <source>
        <strain evidence="2">CbolteaeLFYP116</strain>
    </source>
</reference>
<dbReference type="Gene3D" id="3.60.15.10">
    <property type="entry name" value="Ribonuclease Z/Hydroxyacylglutathione hydrolase-like"/>
    <property type="match status" value="1"/>
</dbReference>
<dbReference type="AlphaFoldDB" id="A0A6N2WY71"/>
<dbReference type="EMBL" id="CACRTF010000017">
    <property type="protein sequence ID" value="VYT46570.1"/>
    <property type="molecule type" value="Genomic_DNA"/>
</dbReference>
<dbReference type="RefSeq" id="WP_024726173.1">
    <property type="nucleotide sequence ID" value="NZ_CACRTF010000017.1"/>
</dbReference>
<proteinExistence type="predicted"/>
<dbReference type="PANTHER" id="PTHR42951">
    <property type="entry name" value="METALLO-BETA-LACTAMASE DOMAIN-CONTAINING"/>
    <property type="match status" value="1"/>
</dbReference>
<gene>
    <name evidence="2" type="primary">gloB_4</name>
    <name evidence="2" type="ORF">CBLFYP116_04113</name>
</gene>
<evidence type="ECO:0000259" key="1">
    <source>
        <dbReference type="SMART" id="SM00849"/>
    </source>
</evidence>
<dbReference type="GO" id="GO:0004416">
    <property type="term" value="F:hydroxyacylglutathione hydrolase activity"/>
    <property type="evidence" value="ECO:0007669"/>
    <property type="project" value="UniProtKB-EC"/>
</dbReference>
<accession>A0A6N2WY71</accession>
<sequence length="354" mass="40881">MTESEIKLKEVVKGKVWRLKMPMEIAGTTEGGVRFSGSVNSYIVKGRRNNWVIIDTGFYNETGKNAWNIAIKELGLTPDTIETVILTHYHSDHSGMSGWFEEWTHASVYMHILDIQSYYHEWDSMDENVRCIMEQLRMYGMTGDWEKEVRRQSYLRGAFVKKRQKILAMDENSRFPVCTGELRVLHVPGHTDGQCILIWPEEQVMFSGDLLLPASFAPIGLHFFGDGNPVKTAVHTLSVLPEYDISQLTVLPGHGWAFERPLDRAQDTRNHYLKKADAYYQKCCMGFHSAWEIALEYVRERGDTSGVRSVMWESMAYLEYLYQHGQVSRKAVKEGVQPRFMYYPANHRKDADCV</sequence>
<evidence type="ECO:0000313" key="2">
    <source>
        <dbReference type="EMBL" id="VYT46570.1"/>
    </source>
</evidence>
<organism evidence="2">
    <name type="scientific">Enterocloster bolteae</name>
    <dbReference type="NCBI Taxonomy" id="208479"/>
    <lineage>
        <taxon>Bacteria</taxon>
        <taxon>Bacillati</taxon>
        <taxon>Bacillota</taxon>
        <taxon>Clostridia</taxon>
        <taxon>Lachnospirales</taxon>
        <taxon>Lachnospiraceae</taxon>
        <taxon>Enterocloster</taxon>
    </lineage>
</organism>
<dbReference type="EC" id="3.1.2.6" evidence="2"/>
<dbReference type="InterPro" id="IPR050855">
    <property type="entry name" value="NDM-1-like"/>
</dbReference>
<dbReference type="Pfam" id="PF00753">
    <property type="entry name" value="Lactamase_B"/>
    <property type="match status" value="1"/>
</dbReference>
<protein>
    <submittedName>
        <fullName evidence="2">Hydroxyacylglutathione hydrolase</fullName>
        <ecNumber evidence="2">3.1.2.6</ecNumber>
    </submittedName>
</protein>
<name>A0A6N2WY71_9FIRM</name>
<dbReference type="SUPFAM" id="SSF56281">
    <property type="entry name" value="Metallo-hydrolase/oxidoreductase"/>
    <property type="match status" value="1"/>
</dbReference>
<dbReference type="InterPro" id="IPR001279">
    <property type="entry name" value="Metallo-B-lactamas"/>
</dbReference>
<dbReference type="CDD" id="cd06262">
    <property type="entry name" value="metallo-hydrolase-like_MBL-fold"/>
    <property type="match status" value="1"/>
</dbReference>
<dbReference type="InterPro" id="IPR036866">
    <property type="entry name" value="RibonucZ/Hydroxyglut_hydro"/>
</dbReference>
<dbReference type="SMART" id="SM00849">
    <property type="entry name" value="Lactamase_B"/>
    <property type="match status" value="1"/>
</dbReference>
<keyword evidence="2" id="KW-0378">Hydrolase</keyword>